<proteinExistence type="predicted"/>
<comment type="caution">
    <text evidence="1">The sequence shown here is derived from an EMBL/GenBank/DDBJ whole genome shotgun (WGS) entry which is preliminary data.</text>
</comment>
<dbReference type="RefSeq" id="WP_113948225.1">
    <property type="nucleotide sequence ID" value="NZ_QNQU01000005.1"/>
</dbReference>
<reference evidence="1 2" key="1">
    <citation type="submission" date="2018-07" db="EMBL/GenBank/DDBJ databases">
        <title>A draft genome of a endophytic bacteria, a new species of Pedobacter.</title>
        <authorList>
            <person name="Zhang Z.D."/>
            <person name="Chen Z.J."/>
        </authorList>
    </citation>
    <scope>NUCLEOTIDE SEQUENCE [LARGE SCALE GENOMIC DNA]</scope>
    <source>
        <strain evidence="1 2">RS10</strain>
    </source>
</reference>
<gene>
    <name evidence="1" type="ORF">DRW42_07585</name>
</gene>
<evidence type="ECO:0000313" key="2">
    <source>
        <dbReference type="Proteomes" id="UP000252081"/>
    </source>
</evidence>
<sequence>MLKLTGEFWGFFSTSFKNSTLFATVLKIDVDLEKLIKRKKGCIHSLFFPYCAYQIMINVDLYG</sequence>
<dbReference type="AlphaFoldDB" id="A0A366L595"/>
<dbReference type="EMBL" id="QNQU01000005">
    <property type="protein sequence ID" value="RBQ09051.1"/>
    <property type="molecule type" value="Genomic_DNA"/>
</dbReference>
<protein>
    <submittedName>
        <fullName evidence="1">Uncharacterized protein</fullName>
    </submittedName>
</protein>
<accession>A0A366L595</accession>
<dbReference type="Proteomes" id="UP000252081">
    <property type="component" value="Unassembled WGS sequence"/>
</dbReference>
<keyword evidence="2" id="KW-1185">Reference proteome</keyword>
<organism evidence="1 2">
    <name type="scientific">Pedobacter miscanthi</name>
    <dbReference type="NCBI Taxonomy" id="2259170"/>
    <lineage>
        <taxon>Bacteria</taxon>
        <taxon>Pseudomonadati</taxon>
        <taxon>Bacteroidota</taxon>
        <taxon>Sphingobacteriia</taxon>
        <taxon>Sphingobacteriales</taxon>
        <taxon>Sphingobacteriaceae</taxon>
        <taxon>Pedobacter</taxon>
    </lineage>
</organism>
<evidence type="ECO:0000313" key="1">
    <source>
        <dbReference type="EMBL" id="RBQ09051.1"/>
    </source>
</evidence>
<name>A0A366L595_9SPHI</name>